<comment type="caution">
    <text evidence="1">The sequence shown here is derived from an EMBL/GenBank/DDBJ whole genome shotgun (WGS) entry which is preliminary data.</text>
</comment>
<organism evidence="1 2">
    <name type="scientific">Faecalibacterium duncaniae (strain DSM 17677 / JCM 31915 / A2-165)</name>
    <name type="common">Faecalibacterium prausnitzii</name>
    <dbReference type="NCBI Taxonomy" id="411483"/>
    <lineage>
        <taxon>Bacteria</taxon>
        <taxon>Bacillati</taxon>
        <taxon>Bacillota</taxon>
        <taxon>Clostridia</taxon>
        <taxon>Eubacteriales</taxon>
        <taxon>Oscillospiraceae</taxon>
        <taxon>Faecalibacterium</taxon>
    </lineage>
</organism>
<accession>C7H8I3</accession>
<proteinExistence type="predicted"/>
<evidence type="ECO:0008006" key="3">
    <source>
        <dbReference type="Google" id="ProtNLM"/>
    </source>
</evidence>
<dbReference type="PATRIC" id="fig|411483.3.peg.2073"/>
<dbReference type="Pfam" id="PF05857">
    <property type="entry name" value="TraX"/>
    <property type="match status" value="1"/>
</dbReference>
<evidence type="ECO:0000313" key="2">
    <source>
        <dbReference type="Proteomes" id="UP000004619"/>
    </source>
</evidence>
<evidence type="ECO:0000313" key="1">
    <source>
        <dbReference type="EMBL" id="EEU95688.1"/>
    </source>
</evidence>
<dbReference type="RefSeq" id="WP_005934687.1">
    <property type="nucleotide sequence ID" value="NZ_GG697153.2"/>
</dbReference>
<reference evidence="1" key="1">
    <citation type="submission" date="2009-08" db="EMBL/GenBank/DDBJ databases">
        <authorList>
            <person name="Weinstock G."/>
            <person name="Sodergren E."/>
            <person name="Clifton S."/>
            <person name="Fulton L."/>
            <person name="Fulton B."/>
            <person name="Courtney L."/>
            <person name="Fronick C."/>
            <person name="Harrison M."/>
            <person name="Strong C."/>
            <person name="Farmer C."/>
            <person name="Delahaunty K."/>
            <person name="Markovic C."/>
            <person name="Hall O."/>
            <person name="Minx P."/>
            <person name="Tomlinson C."/>
            <person name="Mitreva M."/>
            <person name="Nelson J."/>
            <person name="Hou S."/>
            <person name="Wollam A."/>
            <person name="Pepin K.H."/>
            <person name="Johnson M."/>
            <person name="Bhonagiri V."/>
            <person name="Nash W.E."/>
            <person name="Warren W."/>
            <person name="Chinwalla A."/>
            <person name="Mardis E.R."/>
            <person name="Wilson R.K."/>
        </authorList>
    </citation>
    <scope>NUCLEOTIDE SEQUENCE [LARGE SCALE GENOMIC DNA]</scope>
    <source>
        <strain evidence="1">A2-165</strain>
    </source>
</reference>
<sequence length="91" mass="9928">MTALSPRCSFSGTALKTIACITMLVDHIGASCIEAGLLLPELETGEVSGGAWNQISLYQLDRVLRFTGRLAFPIFCFLLVEGFVHTHDVKK</sequence>
<name>C7H8I3_FAED2</name>
<keyword evidence="2" id="KW-1185">Reference proteome</keyword>
<dbReference type="STRING" id="411483.FAEPRAA2165_02625"/>
<dbReference type="EMBL" id="ACOP02000073">
    <property type="protein sequence ID" value="EEU95688.1"/>
    <property type="molecule type" value="Genomic_DNA"/>
</dbReference>
<protein>
    <recommendedName>
        <fullName evidence="3">TraX protein</fullName>
    </recommendedName>
</protein>
<dbReference type="AlphaFoldDB" id="C7H8I3"/>
<dbReference type="Proteomes" id="UP000004619">
    <property type="component" value="Unassembled WGS sequence"/>
</dbReference>
<dbReference type="HOGENOM" id="CLU_2422569_0_0_9"/>
<dbReference type="InterPro" id="IPR008875">
    <property type="entry name" value="TraX"/>
</dbReference>
<gene>
    <name evidence="1" type="ORF">FAEPRAA2165_02625</name>
</gene>